<dbReference type="Proteomes" id="UP000825890">
    <property type="component" value="Unassembled WGS sequence"/>
</dbReference>
<dbReference type="RefSeq" id="XP_044652466.1">
    <property type="nucleotide sequence ID" value="XM_044796531.1"/>
</dbReference>
<dbReference type="AlphaFoldDB" id="A0A9P3FCN3"/>
<feature type="region of interest" description="Disordered" evidence="1">
    <location>
        <begin position="113"/>
        <end position="137"/>
    </location>
</feature>
<name>A0A9P3FCN3_9PEZI</name>
<feature type="compositionally biased region" description="Basic and acidic residues" evidence="1">
    <location>
        <begin position="115"/>
        <end position="137"/>
    </location>
</feature>
<feature type="region of interest" description="Disordered" evidence="1">
    <location>
        <begin position="1"/>
        <end position="95"/>
    </location>
</feature>
<reference evidence="2 3" key="1">
    <citation type="submission" date="2021-01" db="EMBL/GenBank/DDBJ databases">
        <title>Cercospora kikuchii MAFF 305040 whole genome shotgun sequence.</title>
        <authorList>
            <person name="Kashiwa T."/>
            <person name="Suzuki T."/>
        </authorList>
    </citation>
    <scope>NUCLEOTIDE SEQUENCE [LARGE SCALE GENOMIC DNA]</scope>
    <source>
        <strain evidence="2 3">MAFF 305040</strain>
    </source>
</reference>
<accession>A0A9P3FCN3</accession>
<proteinExistence type="predicted"/>
<dbReference type="EMBL" id="BOLY01000001">
    <property type="protein sequence ID" value="GIZ37979.1"/>
    <property type="molecule type" value="Genomic_DNA"/>
</dbReference>
<evidence type="ECO:0000256" key="1">
    <source>
        <dbReference type="SAM" id="MobiDB-lite"/>
    </source>
</evidence>
<evidence type="ECO:0000313" key="2">
    <source>
        <dbReference type="EMBL" id="GIZ37979.1"/>
    </source>
</evidence>
<dbReference type="GeneID" id="68286981"/>
<gene>
    <name evidence="2" type="ORF">CKM354_000140600</name>
</gene>
<protein>
    <submittedName>
        <fullName evidence="2">Uncharacterized protein</fullName>
    </submittedName>
</protein>
<feature type="compositionally biased region" description="Basic and acidic residues" evidence="1">
    <location>
        <begin position="27"/>
        <end position="37"/>
    </location>
</feature>
<comment type="caution">
    <text evidence="2">The sequence shown here is derived from an EMBL/GenBank/DDBJ whole genome shotgun (WGS) entry which is preliminary data.</text>
</comment>
<evidence type="ECO:0000313" key="3">
    <source>
        <dbReference type="Proteomes" id="UP000825890"/>
    </source>
</evidence>
<feature type="compositionally biased region" description="Low complexity" evidence="1">
    <location>
        <begin position="65"/>
        <end position="82"/>
    </location>
</feature>
<organism evidence="2 3">
    <name type="scientific">Cercospora kikuchii</name>
    <dbReference type="NCBI Taxonomy" id="84275"/>
    <lineage>
        <taxon>Eukaryota</taxon>
        <taxon>Fungi</taxon>
        <taxon>Dikarya</taxon>
        <taxon>Ascomycota</taxon>
        <taxon>Pezizomycotina</taxon>
        <taxon>Dothideomycetes</taxon>
        <taxon>Dothideomycetidae</taxon>
        <taxon>Mycosphaerellales</taxon>
        <taxon>Mycosphaerellaceae</taxon>
        <taxon>Cercospora</taxon>
    </lineage>
</organism>
<sequence length="159" mass="17952">MSPSKLFGHKRIDSKGYSKMQAAGGKSKAEEEAESRRGSCNSTYSTLSEREAGHLKRSKTSQSEATTRSGASRKTSSTSTSSYRDRHPWAFPFGRKKSSAAEGDIFETSQQAAIERARRKDAKAAKKHEEKEKKAKERKQWPEHLEWFYGANMPGYWVI</sequence>
<keyword evidence="3" id="KW-1185">Reference proteome</keyword>